<dbReference type="AlphaFoldDB" id="A0A507DN93"/>
<feature type="region of interest" description="Disordered" evidence="8">
    <location>
        <begin position="1"/>
        <end position="35"/>
    </location>
</feature>
<evidence type="ECO:0000256" key="4">
    <source>
        <dbReference type="ARBA" id="ARBA00022692"/>
    </source>
</evidence>
<evidence type="ECO:0000256" key="8">
    <source>
        <dbReference type="SAM" id="MobiDB-lite"/>
    </source>
</evidence>
<evidence type="ECO:0000256" key="6">
    <source>
        <dbReference type="ARBA" id="ARBA00023065"/>
    </source>
</evidence>
<dbReference type="PANTHER" id="PTHR33281:SF19">
    <property type="entry name" value="VOLTAGE-DEPENDENT ANION CHANNEL-FORMING PROTEIN YNEE"/>
    <property type="match status" value="1"/>
</dbReference>
<evidence type="ECO:0000256" key="5">
    <source>
        <dbReference type="ARBA" id="ARBA00022989"/>
    </source>
</evidence>
<keyword evidence="2" id="KW-0813">Transport</keyword>
<evidence type="ECO:0000256" key="1">
    <source>
        <dbReference type="ARBA" id="ARBA00004651"/>
    </source>
</evidence>
<evidence type="ECO:0000313" key="11">
    <source>
        <dbReference type="Proteomes" id="UP000320333"/>
    </source>
</evidence>
<comment type="caution">
    <text evidence="10">The sequence shown here is derived from an EMBL/GenBank/DDBJ whole genome shotgun (WGS) entry which is preliminary data.</text>
</comment>
<feature type="transmembrane region" description="Helical" evidence="9">
    <location>
        <begin position="296"/>
        <end position="316"/>
    </location>
</feature>
<keyword evidence="6" id="KW-0406">Ion transport</keyword>
<feature type="compositionally biased region" description="Basic and acidic residues" evidence="8">
    <location>
        <begin position="14"/>
        <end position="23"/>
    </location>
</feature>
<dbReference type="GO" id="GO:0005254">
    <property type="term" value="F:chloride channel activity"/>
    <property type="evidence" value="ECO:0007669"/>
    <property type="project" value="InterPro"/>
</dbReference>
<sequence>MSEFIISSTSRTDSSAERADSLKGRGQPTRSPTNKASISTMFSFSVTQPTSLLEARNAANRRLENIFTFNWSDLVNMNLSIVPTIIWPCLGITLCSVIVCCVFLLIPNGLSALPSNATYIAIVIITINLLSAFRTVNAYDRFWEGRKLWSQVSSTVLNLARFMVVFDKTKNPIEEEKKKNALLLLRQFPSAVKDVVRTESEEDLVSPYQPIPNTVTTQTPVQLVQAFQDYTLSRPFSRQAFAHIYTTWISALIRHLCQLERIQTTPLPISYRIHLQQISICYLCGIPFSIVTSCGWLTIPITAICALLFSGILAIADEIEQPFGMDARDLPLEEFCGEIEKGVDYIVNRMDDCGEDGGELGWIRPAKMVRVVEDEGRG</sequence>
<evidence type="ECO:0000256" key="2">
    <source>
        <dbReference type="ARBA" id="ARBA00022448"/>
    </source>
</evidence>
<reference evidence="10 11" key="1">
    <citation type="journal article" date="2019" name="Sci. Rep.">
        <title>Comparative genomics of chytrid fungi reveal insights into the obligate biotrophic and pathogenic lifestyle of Synchytrium endobioticum.</title>
        <authorList>
            <person name="van de Vossenberg B.T.L.H."/>
            <person name="Warris S."/>
            <person name="Nguyen H.D.T."/>
            <person name="van Gent-Pelzer M.P.E."/>
            <person name="Joly D.L."/>
            <person name="van de Geest H.C."/>
            <person name="Bonants P.J.M."/>
            <person name="Smith D.S."/>
            <person name="Levesque C.A."/>
            <person name="van der Lee T.A.J."/>
        </authorList>
    </citation>
    <scope>NUCLEOTIDE SEQUENCE [LARGE SCALE GENOMIC DNA]</scope>
    <source>
        <strain evidence="10 11">CBS 675.73</strain>
    </source>
</reference>
<feature type="transmembrane region" description="Helical" evidence="9">
    <location>
        <begin position="85"/>
        <end position="106"/>
    </location>
</feature>
<dbReference type="OrthoDB" id="1368at2759"/>
<dbReference type="Proteomes" id="UP000320333">
    <property type="component" value="Unassembled WGS sequence"/>
</dbReference>
<comment type="subcellular location">
    <subcellularLocation>
        <location evidence="1">Cell membrane</location>
        <topology evidence="1">Multi-pass membrane protein</topology>
    </subcellularLocation>
</comment>
<evidence type="ECO:0000313" key="10">
    <source>
        <dbReference type="EMBL" id="TPX53142.1"/>
    </source>
</evidence>
<dbReference type="Pfam" id="PF25539">
    <property type="entry name" value="Bestrophin_2"/>
    <property type="match status" value="1"/>
</dbReference>
<keyword evidence="4 9" id="KW-0812">Transmembrane</keyword>
<evidence type="ECO:0000256" key="9">
    <source>
        <dbReference type="SAM" id="Phobius"/>
    </source>
</evidence>
<name>A0A507DN93_9FUNG</name>
<evidence type="ECO:0000256" key="7">
    <source>
        <dbReference type="ARBA" id="ARBA00023136"/>
    </source>
</evidence>
<keyword evidence="7 9" id="KW-0472">Membrane</keyword>
<feature type="transmembrane region" description="Helical" evidence="9">
    <location>
        <begin position="118"/>
        <end position="136"/>
    </location>
</feature>
<evidence type="ECO:0000256" key="3">
    <source>
        <dbReference type="ARBA" id="ARBA00022475"/>
    </source>
</evidence>
<keyword evidence="3" id="KW-1003">Cell membrane</keyword>
<organism evidence="10 11">
    <name type="scientific">Chytriomyces confervae</name>
    <dbReference type="NCBI Taxonomy" id="246404"/>
    <lineage>
        <taxon>Eukaryota</taxon>
        <taxon>Fungi</taxon>
        <taxon>Fungi incertae sedis</taxon>
        <taxon>Chytridiomycota</taxon>
        <taxon>Chytridiomycota incertae sedis</taxon>
        <taxon>Chytridiomycetes</taxon>
        <taxon>Chytridiales</taxon>
        <taxon>Chytriomycetaceae</taxon>
        <taxon>Chytriomyces</taxon>
    </lineage>
</organism>
<feature type="compositionally biased region" description="Polar residues" evidence="8">
    <location>
        <begin position="1"/>
        <end position="13"/>
    </location>
</feature>
<keyword evidence="11" id="KW-1185">Reference proteome</keyword>
<dbReference type="InterPro" id="IPR044669">
    <property type="entry name" value="YneE/VCCN1/2-like"/>
</dbReference>
<dbReference type="PANTHER" id="PTHR33281">
    <property type="entry name" value="UPF0187 PROTEIN YNEE"/>
    <property type="match status" value="1"/>
</dbReference>
<keyword evidence="5 9" id="KW-1133">Transmembrane helix</keyword>
<protein>
    <submittedName>
        <fullName evidence="10">Uncharacterized protein</fullName>
    </submittedName>
</protein>
<accession>A0A507DN93</accession>
<proteinExistence type="predicted"/>
<dbReference type="GO" id="GO:0005886">
    <property type="term" value="C:plasma membrane"/>
    <property type="evidence" value="ECO:0007669"/>
    <property type="project" value="UniProtKB-SubCell"/>
</dbReference>
<dbReference type="EMBL" id="QEAP01000970">
    <property type="protein sequence ID" value="TPX53142.1"/>
    <property type="molecule type" value="Genomic_DNA"/>
</dbReference>
<gene>
    <name evidence="10" type="ORF">CcCBS67573_g09747</name>
</gene>